<keyword evidence="2" id="KW-0233">DNA recombination</keyword>
<evidence type="ECO:0000256" key="2">
    <source>
        <dbReference type="ARBA" id="ARBA00023172"/>
    </source>
</evidence>
<dbReference type="SMART" id="SM00857">
    <property type="entry name" value="Resolvase"/>
    <property type="match status" value="1"/>
</dbReference>
<dbReference type="PROSITE" id="PS51736">
    <property type="entry name" value="RECOMBINASES_3"/>
    <property type="match status" value="1"/>
</dbReference>
<dbReference type="Gene3D" id="3.40.50.1390">
    <property type="entry name" value="Resolvase, N-terminal catalytic domain"/>
    <property type="match status" value="1"/>
</dbReference>
<dbReference type="SUPFAM" id="SSF53041">
    <property type="entry name" value="Resolvase-like"/>
    <property type="match status" value="1"/>
</dbReference>
<evidence type="ECO:0000259" key="3">
    <source>
        <dbReference type="PROSITE" id="PS51736"/>
    </source>
</evidence>
<dbReference type="AlphaFoldDB" id="A0A251XJ92"/>
<reference evidence="4 5" key="1">
    <citation type="submission" date="2016-08" db="EMBL/GenBank/DDBJ databases">
        <title>Genome sequence of Clavibacter michiganensis subsp. michiganensis strain CASJ007.</title>
        <authorList>
            <person name="Thapa S.P."/>
            <person name="Coaker G."/>
        </authorList>
    </citation>
    <scope>NUCLEOTIDE SEQUENCE [LARGE SCALE GENOMIC DNA]</scope>
    <source>
        <strain evidence="4">CASJ007</strain>
    </source>
</reference>
<dbReference type="Pfam" id="PF00239">
    <property type="entry name" value="Resolvase"/>
    <property type="match status" value="1"/>
</dbReference>
<dbReference type="GO" id="GO:0003677">
    <property type="term" value="F:DNA binding"/>
    <property type="evidence" value="ECO:0007669"/>
    <property type="project" value="UniProtKB-KW"/>
</dbReference>
<gene>
    <name evidence="4" type="primary">tnpR</name>
    <name evidence="4" type="ORF">CMMCAS07_01495</name>
</gene>
<dbReference type="PANTHER" id="PTHR30461:SF2">
    <property type="entry name" value="SERINE RECOMBINASE PINE-RELATED"/>
    <property type="match status" value="1"/>
</dbReference>
<dbReference type="PANTHER" id="PTHR30461">
    <property type="entry name" value="DNA-INVERTASE FROM LAMBDOID PROPHAGE"/>
    <property type="match status" value="1"/>
</dbReference>
<dbReference type="GO" id="GO:0000150">
    <property type="term" value="F:DNA strand exchange activity"/>
    <property type="evidence" value="ECO:0007669"/>
    <property type="project" value="InterPro"/>
</dbReference>
<dbReference type="InterPro" id="IPR036162">
    <property type="entry name" value="Resolvase-like_N_sf"/>
</dbReference>
<proteinExistence type="predicted"/>
<evidence type="ECO:0000313" key="5">
    <source>
        <dbReference type="Proteomes" id="UP000195062"/>
    </source>
</evidence>
<keyword evidence="5" id="KW-1185">Reference proteome</keyword>
<keyword evidence="1" id="KW-0238">DNA-binding</keyword>
<comment type="caution">
    <text evidence="4">The sequence shown here is derived from an EMBL/GenBank/DDBJ whole genome shotgun (WGS) entry which is preliminary data.</text>
</comment>
<dbReference type="EMBL" id="MDHH01000001">
    <property type="protein sequence ID" value="OUE03592.1"/>
    <property type="molecule type" value="Genomic_DNA"/>
</dbReference>
<sequence>MTTYGYARESTDKQDLGMIAQVKALKEAGCDVIIRDQGQSGEDNLLESTQWKKIADKIQSGDVLKVWSQSRLGRDNNEVGYVIGRLVKRKIPVHILDQNRVIDDLTKFDQNATTVLKGLMDANELHQLRERTKLGLAQLIEGGVKLGRKPTIWEKDVQDILELRSRGLGYTAIGKIVRTRAVVSGEWVNTAPATVKAVVEGRYLWREEWERLNAIARLQMLPKRKR</sequence>
<protein>
    <submittedName>
        <fullName evidence="4">Transposon Tn3 resolvase</fullName>
    </submittedName>
</protein>
<dbReference type="InterPro" id="IPR006119">
    <property type="entry name" value="Resolv_N"/>
</dbReference>
<name>A0A251XJ92_CLAMM</name>
<organism evidence="4 5">
    <name type="scientific">Clavibacter michiganensis subsp. michiganensis</name>
    <dbReference type="NCBI Taxonomy" id="33013"/>
    <lineage>
        <taxon>Bacteria</taxon>
        <taxon>Bacillati</taxon>
        <taxon>Actinomycetota</taxon>
        <taxon>Actinomycetes</taxon>
        <taxon>Micrococcales</taxon>
        <taxon>Microbacteriaceae</taxon>
        <taxon>Clavibacter</taxon>
    </lineage>
</organism>
<dbReference type="Proteomes" id="UP000195062">
    <property type="component" value="Unassembled WGS sequence"/>
</dbReference>
<evidence type="ECO:0000313" key="4">
    <source>
        <dbReference type="EMBL" id="OUE03592.1"/>
    </source>
</evidence>
<feature type="domain" description="Resolvase/invertase-type recombinase catalytic" evidence="3">
    <location>
        <begin position="2"/>
        <end position="143"/>
    </location>
</feature>
<accession>A0A251XJ92</accession>
<dbReference type="InterPro" id="IPR050639">
    <property type="entry name" value="SSR_resolvase"/>
</dbReference>
<evidence type="ECO:0000256" key="1">
    <source>
        <dbReference type="ARBA" id="ARBA00023125"/>
    </source>
</evidence>